<protein>
    <submittedName>
        <fullName evidence="5">Lipase</fullName>
    </submittedName>
</protein>
<evidence type="ECO:0000256" key="1">
    <source>
        <dbReference type="ARBA" id="ARBA00022801"/>
    </source>
</evidence>
<feature type="chain" id="PRO_5040841862" evidence="4">
    <location>
        <begin position="22"/>
        <end position="377"/>
    </location>
</feature>
<evidence type="ECO:0000256" key="4">
    <source>
        <dbReference type="SAM" id="SignalP"/>
    </source>
</evidence>
<evidence type="ECO:0000313" key="6">
    <source>
        <dbReference type="Proteomes" id="UP001165079"/>
    </source>
</evidence>
<dbReference type="InterPro" id="IPR029058">
    <property type="entry name" value="AB_hydrolase_fold"/>
</dbReference>
<dbReference type="GO" id="GO:0003847">
    <property type="term" value="F:1-alkyl-2-acetylglycerophosphocholine esterase activity"/>
    <property type="evidence" value="ECO:0007669"/>
    <property type="project" value="TreeGrafter"/>
</dbReference>
<name>A0A9W6WBE5_9ACTN</name>
<feature type="signal peptide" evidence="4">
    <location>
        <begin position="1"/>
        <end position="21"/>
    </location>
</feature>
<keyword evidence="3" id="KW-0443">Lipid metabolism</keyword>
<gene>
    <name evidence="5" type="ORF">Afil01_47950</name>
</gene>
<sequence>MLTATGLAALAATTAAVPASAAAARFRPSAPPLSGPFPVGRAHLHLVDRTRRDPWLPGSYRELMISVCYPARHGGGEPARVFSPRFGDWLDGEGGIEGIPPGSVAWDDVGTPARMNATPLTALGRRPVLLATPGHFTTRDAWSCVVQDLASRGFVTVTVDHTYEVRVEFPDGRFPDPLADTMPADPYPWLRKTLRCWSDDSSTVLTAMEVLASGGDPGEGEAPPPRGLGRLIDPARIGVLGAFTGGGLGAMETAHRDERVRAVVTGDVGLSWGEERREPIVSFHETGLRQPLMAIRVPEEDPYWAAFTAACDHPVRERALPGAGVWSLADLQWLLPDIGRAIGNPGLFAEQLGTIEPRVSVRLQREWIAEFFARRLH</sequence>
<dbReference type="Proteomes" id="UP001165079">
    <property type="component" value="Unassembled WGS sequence"/>
</dbReference>
<dbReference type="AlphaFoldDB" id="A0A9W6WBE5"/>
<proteinExistence type="predicted"/>
<evidence type="ECO:0000256" key="2">
    <source>
        <dbReference type="ARBA" id="ARBA00022963"/>
    </source>
</evidence>
<reference evidence="5" key="1">
    <citation type="submission" date="2023-03" db="EMBL/GenBank/DDBJ databases">
        <title>Actinorhabdospora filicis NBRC 111898.</title>
        <authorList>
            <person name="Ichikawa N."/>
            <person name="Sato H."/>
            <person name="Tonouchi N."/>
        </authorList>
    </citation>
    <scope>NUCLEOTIDE SEQUENCE</scope>
    <source>
        <strain evidence="5">NBRC 111898</strain>
    </source>
</reference>
<comment type="caution">
    <text evidence="5">The sequence shown here is derived from an EMBL/GenBank/DDBJ whole genome shotgun (WGS) entry which is preliminary data.</text>
</comment>
<evidence type="ECO:0000313" key="5">
    <source>
        <dbReference type="EMBL" id="GLZ79988.1"/>
    </source>
</evidence>
<dbReference type="PANTHER" id="PTHR10272:SF0">
    <property type="entry name" value="PLATELET-ACTIVATING FACTOR ACETYLHYDROLASE"/>
    <property type="match status" value="1"/>
</dbReference>
<keyword evidence="1" id="KW-0378">Hydrolase</keyword>
<dbReference type="SUPFAM" id="SSF53474">
    <property type="entry name" value="alpha/beta-Hydrolases"/>
    <property type="match status" value="1"/>
</dbReference>
<dbReference type="GO" id="GO:0016042">
    <property type="term" value="P:lipid catabolic process"/>
    <property type="evidence" value="ECO:0007669"/>
    <property type="project" value="UniProtKB-KW"/>
</dbReference>
<dbReference type="PANTHER" id="PTHR10272">
    <property type="entry name" value="PLATELET-ACTIVATING FACTOR ACETYLHYDROLASE"/>
    <property type="match status" value="1"/>
</dbReference>
<evidence type="ECO:0000256" key="3">
    <source>
        <dbReference type="ARBA" id="ARBA00023098"/>
    </source>
</evidence>
<dbReference type="EMBL" id="BSTX01000003">
    <property type="protein sequence ID" value="GLZ79988.1"/>
    <property type="molecule type" value="Genomic_DNA"/>
</dbReference>
<dbReference type="Gene3D" id="3.40.50.1820">
    <property type="entry name" value="alpha/beta hydrolase"/>
    <property type="match status" value="1"/>
</dbReference>
<keyword evidence="4" id="KW-0732">Signal</keyword>
<accession>A0A9W6WBE5</accession>
<keyword evidence="6" id="KW-1185">Reference proteome</keyword>
<organism evidence="5 6">
    <name type="scientific">Actinorhabdospora filicis</name>
    <dbReference type="NCBI Taxonomy" id="1785913"/>
    <lineage>
        <taxon>Bacteria</taxon>
        <taxon>Bacillati</taxon>
        <taxon>Actinomycetota</taxon>
        <taxon>Actinomycetes</taxon>
        <taxon>Micromonosporales</taxon>
        <taxon>Micromonosporaceae</taxon>
        <taxon>Actinorhabdospora</taxon>
    </lineage>
</organism>
<keyword evidence="2" id="KW-0442">Lipid degradation</keyword>